<evidence type="ECO:0000313" key="6">
    <source>
        <dbReference type="Proteomes" id="UP001221142"/>
    </source>
</evidence>
<dbReference type="SUPFAM" id="SSF53474">
    <property type="entry name" value="alpha/beta-Hydrolases"/>
    <property type="match status" value="1"/>
</dbReference>
<dbReference type="PANTHER" id="PTHR11559">
    <property type="entry name" value="CARBOXYLESTERASE"/>
    <property type="match status" value="1"/>
</dbReference>
<evidence type="ECO:0000259" key="4">
    <source>
        <dbReference type="Pfam" id="PF00135"/>
    </source>
</evidence>
<gene>
    <name evidence="5" type="ORF">FB45DRAFT_282880</name>
</gene>
<feature type="chain" id="PRO_5041771832" description="Carboxylic ester hydrolase" evidence="3">
    <location>
        <begin position="23"/>
        <end position="546"/>
    </location>
</feature>
<sequence>MPLLLLLKLASVVTQLWWTGHSDFPAVQLRDATVVGLDIPTFRQDLFAGIPFAEPPLGNLRLKPPVLKPALDSGTFHASSFKLACLQLGLPVNQISEDCLGINVLRPAGTRAGANLPVMFWTYGGAFQGGLSTIYNGNAIVQQSVLRGTPVIYVSFNYRLGPLGFPQGQEAADNGALNLGLKDQLAALEWVQLNIGAFGGDKSKVTVFGQSAGAIMISLLFLNSPISSLARAAILESGSHASTPLLPPQYRQGVWQNFVKGVPSCASLATSGSTFDCLQKANTTEIFQGLAMAASHPTGILPWNPVIDGPGGIIPDLPSVLLQNGQFAKLPFISGTNLDEGTLFAEPTVSSTEGIALKLIARASPTASPEALNSSVAAILELYPDIPSIGSPFNTGNETFGRSSQYKREAAILGDQSFLSQRRFWMQTAANASIHTYGYLFTQSHPKFSPALGVSHGLELSYLFGKLDGTASATFLSLVMMDYWISFATSLTPNDGFGFPRPRWTQWTSHDQTVMQLDGANLTMIPDNFRAKQANFFNLNPALWQH</sequence>
<organism evidence="5 6">
    <name type="scientific">Roridomyces roridus</name>
    <dbReference type="NCBI Taxonomy" id="1738132"/>
    <lineage>
        <taxon>Eukaryota</taxon>
        <taxon>Fungi</taxon>
        <taxon>Dikarya</taxon>
        <taxon>Basidiomycota</taxon>
        <taxon>Agaricomycotina</taxon>
        <taxon>Agaricomycetes</taxon>
        <taxon>Agaricomycetidae</taxon>
        <taxon>Agaricales</taxon>
        <taxon>Marasmiineae</taxon>
        <taxon>Mycenaceae</taxon>
        <taxon>Roridomyces</taxon>
    </lineage>
</organism>
<dbReference type="PROSITE" id="PS00122">
    <property type="entry name" value="CARBOXYLESTERASE_B_1"/>
    <property type="match status" value="1"/>
</dbReference>
<evidence type="ECO:0000256" key="3">
    <source>
        <dbReference type="RuleBase" id="RU361235"/>
    </source>
</evidence>
<dbReference type="Pfam" id="PF00135">
    <property type="entry name" value="COesterase"/>
    <property type="match status" value="1"/>
</dbReference>
<accession>A0AAD7FUD4</accession>
<feature type="domain" description="Carboxylesterase type B" evidence="4">
    <location>
        <begin position="25"/>
        <end position="536"/>
    </location>
</feature>
<name>A0AAD7FUD4_9AGAR</name>
<comment type="similarity">
    <text evidence="1 3">Belongs to the type-B carboxylesterase/lipase family.</text>
</comment>
<keyword evidence="3" id="KW-0732">Signal</keyword>
<dbReference type="Proteomes" id="UP001221142">
    <property type="component" value="Unassembled WGS sequence"/>
</dbReference>
<reference evidence="5" key="1">
    <citation type="submission" date="2023-03" db="EMBL/GenBank/DDBJ databases">
        <title>Massive genome expansion in bonnet fungi (Mycena s.s.) driven by repeated elements and novel gene families across ecological guilds.</title>
        <authorList>
            <consortium name="Lawrence Berkeley National Laboratory"/>
            <person name="Harder C.B."/>
            <person name="Miyauchi S."/>
            <person name="Viragh M."/>
            <person name="Kuo A."/>
            <person name="Thoen E."/>
            <person name="Andreopoulos B."/>
            <person name="Lu D."/>
            <person name="Skrede I."/>
            <person name="Drula E."/>
            <person name="Henrissat B."/>
            <person name="Morin E."/>
            <person name="Kohler A."/>
            <person name="Barry K."/>
            <person name="LaButti K."/>
            <person name="Morin E."/>
            <person name="Salamov A."/>
            <person name="Lipzen A."/>
            <person name="Mereny Z."/>
            <person name="Hegedus B."/>
            <person name="Baldrian P."/>
            <person name="Stursova M."/>
            <person name="Weitz H."/>
            <person name="Taylor A."/>
            <person name="Grigoriev I.V."/>
            <person name="Nagy L.G."/>
            <person name="Martin F."/>
            <person name="Kauserud H."/>
        </authorList>
    </citation>
    <scope>NUCLEOTIDE SEQUENCE</scope>
    <source>
        <strain evidence="5">9284</strain>
    </source>
</reference>
<proteinExistence type="inferred from homology"/>
<keyword evidence="2 3" id="KW-0378">Hydrolase</keyword>
<keyword evidence="6" id="KW-1185">Reference proteome</keyword>
<protein>
    <recommendedName>
        <fullName evidence="3">Carboxylic ester hydrolase</fullName>
        <ecNumber evidence="3">3.1.1.-</ecNumber>
    </recommendedName>
</protein>
<dbReference type="GO" id="GO:0016787">
    <property type="term" value="F:hydrolase activity"/>
    <property type="evidence" value="ECO:0007669"/>
    <property type="project" value="UniProtKB-KW"/>
</dbReference>
<feature type="signal peptide" evidence="3">
    <location>
        <begin position="1"/>
        <end position="22"/>
    </location>
</feature>
<dbReference type="AlphaFoldDB" id="A0AAD7FUD4"/>
<dbReference type="InterPro" id="IPR029058">
    <property type="entry name" value="AB_hydrolase_fold"/>
</dbReference>
<dbReference type="InterPro" id="IPR050309">
    <property type="entry name" value="Type-B_Carboxylest/Lipase"/>
</dbReference>
<evidence type="ECO:0000313" key="5">
    <source>
        <dbReference type="EMBL" id="KAJ7643875.1"/>
    </source>
</evidence>
<dbReference type="InterPro" id="IPR019826">
    <property type="entry name" value="Carboxylesterase_B_AS"/>
</dbReference>
<dbReference type="InterPro" id="IPR002018">
    <property type="entry name" value="CarbesteraseB"/>
</dbReference>
<dbReference type="Gene3D" id="3.40.50.1820">
    <property type="entry name" value="alpha/beta hydrolase"/>
    <property type="match status" value="1"/>
</dbReference>
<dbReference type="EMBL" id="JARKIF010000003">
    <property type="protein sequence ID" value="KAJ7643875.1"/>
    <property type="molecule type" value="Genomic_DNA"/>
</dbReference>
<dbReference type="EC" id="3.1.1.-" evidence="3"/>
<evidence type="ECO:0000256" key="2">
    <source>
        <dbReference type="ARBA" id="ARBA00022801"/>
    </source>
</evidence>
<comment type="caution">
    <text evidence="5">The sequence shown here is derived from an EMBL/GenBank/DDBJ whole genome shotgun (WGS) entry which is preliminary data.</text>
</comment>
<evidence type="ECO:0000256" key="1">
    <source>
        <dbReference type="ARBA" id="ARBA00005964"/>
    </source>
</evidence>